<keyword evidence="3" id="KW-0031">Aminopeptidase</keyword>
<dbReference type="CDD" id="cd01066">
    <property type="entry name" value="APP_MetAP"/>
    <property type="match status" value="1"/>
</dbReference>
<comment type="caution">
    <text evidence="3">The sequence shown here is derived from an EMBL/GenBank/DDBJ whole genome shotgun (WGS) entry which is preliminary data.</text>
</comment>
<dbReference type="Gene3D" id="3.40.350.10">
    <property type="entry name" value="Creatinase/prolidase N-terminal domain"/>
    <property type="match status" value="1"/>
</dbReference>
<reference evidence="3 4" key="1">
    <citation type="submission" date="2019-06" db="EMBL/GenBank/DDBJ databases">
        <title>The draft genome of Rhizobium smilacinae PTYR-5.</title>
        <authorList>
            <person name="Liu L."/>
            <person name="Li L."/>
            <person name="Zhang X."/>
        </authorList>
    </citation>
    <scope>NUCLEOTIDE SEQUENCE [LARGE SCALE GENOMIC DNA]</scope>
    <source>
        <strain evidence="3 4">PTYR-5</strain>
    </source>
</reference>
<dbReference type="OrthoDB" id="9761809at2"/>
<dbReference type="Gene3D" id="3.90.230.10">
    <property type="entry name" value="Creatinase/methionine aminopeptidase superfamily"/>
    <property type="match status" value="1"/>
</dbReference>
<feature type="domain" description="Peptidase M24" evidence="1">
    <location>
        <begin position="174"/>
        <end position="363"/>
    </location>
</feature>
<evidence type="ECO:0000259" key="1">
    <source>
        <dbReference type="Pfam" id="PF00557"/>
    </source>
</evidence>
<feature type="domain" description="Creatinase N-terminal" evidence="2">
    <location>
        <begin position="26"/>
        <end position="165"/>
    </location>
</feature>
<dbReference type="InterPro" id="IPR029149">
    <property type="entry name" value="Creatin/AminoP/Spt16_N"/>
</dbReference>
<organism evidence="3 4">
    <name type="scientific">Aliirhizobium smilacinae</name>
    <dbReference type="NCBI Taxonomy" id="1395944"/>
    <lineage>
        <taxon>Bacteria</taxon>
        <taxon>Pseudomonadati</taxon>
        <taxon>Pseudomonadota</taxon>
        <taxon>Alphaproteobacteria</taxon>
        <taxon>Hyphomicrobiales</taxon>
        <taxon>Rhizobiaceae</taxon>
        <taxon>Aliirhizobium</taxon>
    </lineage>
</organism>
<protein>
    <submittedName>
        <fullName evidence="3">Aminopeptidase P family protein</fullName>
    </submittedName>
</protein>
<dbReference type="PANTHER" id="PTHR46112">
    <property type="entry name" value="AMINOPEPTIDASE"/>
    <property type="match status" value="1"/>
</dbReference>
<accession>A0A5C4XIP2</accession>
<dbReference type="InterPro" id="IPR000994">
    <property type="entry name" value="Pept_M24"/>
</dbReference>
<dbReference type="InterPro" id="IPR000587">
    <property type="entry name" value="Creatinase_N"/>
</dbReference>
<keyword evidence="3" id="KW-0378">Hydrolase</keyword>
<dbReference type="InterPro" id="IPR036005">
    <property type="entry name" value="Creatinase/aminopeptidase-like"/>
</dbReference>
<dbReference type="SUPFAM" id="SSF53092">
    <property type="entry name" value="Creatinase/prolidase N-terminal domain"/>
    <property type="match status" value="1"/>
</dbReference>
<keyword evidence="3" id="KW-0645">Protease</keyword>
<dbReference type="Proteomes" id="UP000311605">
    <property type="component" value="Unassembled WGS sequence"/>
</dbReference>
<proteinExistence type="predicted"/>
<dbReference type="AlphaFoldDB" id="A0A5C4XIP2"/>
<dbReference type="Pfam" id="PF00557">
    <property type="entry name" value="Peptidase_M24"/>
    <property type="match status" value="1"/>
</dbReference>
<dbReference type="Pfam" id="PF01321">
    <property type="entry name" value="Creatinase_N"/>
    <property type="match status" value="1"/>
</dbReference>
<dbReference type="RefSeq" id="WP_139677549.1">
    <property type="nucleotide sequence ID" value="NZ_VDMN01000003.1"/>
</dbReference>
<evidence type="ECO:0000313" key="4">
    <source>
        <dbReference type="Proteomes" id="UP000311605"/>
    </source>
</evidence>
<dbReference type="GO" id="GO:0004177">
    <property type="term" value="F:aminopeptidase activity"/>
    <property type="evidence" value="ECO:0007669"/>
    <property type="project" value="UniProtKB-KW"/>
</dbReference>
<dbReference type="EMBL" id="VDMN01000003">
    <property type="protein sequence ID" value="TNM63059.1"/>
    <property type="molecule type" value="Genomic_DNA"/>
</dbReference>
<keyword evidence="4" id="KW-1185">Reference proteome</keyword>
<evidence type="ECO:0000313" key="3">
    <source>
        <dbReference type="EMBL" id="TNM63059.1"/>
    </source>
</evidence>
<gene>
    <name evidence="3" type="ORF">FHP24_17775</name>
</gene>
<dbReference type="SUPFAM" id="SSF55920">
    <property type="entry name" value="Creatinase/aminopeptidase"/>
    <property type="match status" value="1"/>
</dbReference>
<dbReference type="PANTHER" id="PTHR46112:SF2">
    <property type="entry name" value="XAA-PRO AMINOPEPTIDASE P-RELATED"/>
    <property type="match status" value="1"/>
</dbReference>
<sequence>MGYLNFRGENLIDMNVLFGRSEFSARLENVREEMRRRRLDAMLVSAPENYFYVCGYQTKAVFTFQFLLIRTDAPPVLFTRQMETANAALALELGHIETYALYQDDEDPIAAACTFIESSIGEAQTIGIELASWTMPAERAAAIMNGCRKMTWLDASTMIDRVRMIKSSKELQVLQDAGVIGDAMSDRTCAAVAAGASENDLAKIAFAEMVGAGSEYPGSWPNIMVGRRTGLVHAAWDGEVIQEDDHVTMELTGVKARYHAPSVRTVFIGEPLARLRSAALAMTEAHTAAIAAIAPGRPMKVINEATQSVLSRYDLPCKLARRSGYSLGIGFPPSWGAQWQIGLNSLIEDPLEVGMAFHVVIVGHFDDNRSVGVGCTVAIFDDGVKRLTRGGIYEPIT</sequence>
<evidence type="ECO:0000259" key="2">
    <source>
        <dbReference type="Pfam" id="PF01321"/>
    </source>
</evidence>
<dbReference type="InterPro" id="IPR050659">
    <property type="entry name" value="Peptidase_M24B"/>
</dbReference>
<name>A0A5C4XIP2_9HYPH</name>